<feature type="repeat" description="ANK" evidence="3">
    <location>
        <begin position="1226"/>
        <end position="1258"/>
    </location>
</feature>
<comment type="caution">
    <text evidence="7">The sequence shown here is derived from an EMBL/GenBank/DDBJ whole genome shotgun (WGS) entry which is preliminary data.</text>
</comment>
<feature type="domain" description="DUF7069" evidence="5">
    <location>
        <begin position="523"/>
        <end position="575"/>
    </location>
</feature>
<dbReference type="SUPFAM" id="SSF48403">
    <property type="entry name" value="Ankyrin repeat"/>
    <property type="match status" value="2"/>
</dbReference>
<dbReference type="Pfam" id="PF24883">
    <property type="entry name" value="NPHP3_N"/>
    <property type="match status" value="1"/>
</dbReference>
<keyword evidence="1" id="KW-0677">Repeat</keyword>
<gene>
    <name evidence="7" type="ORF">CCHLO57077_00011052</name>
</gene>
<feature type="compositionally biased region" description="Basic and acidic residues" evidence="4">
    <location>
        <begin position="1770"/>
        <end position="1780"/>
    </location>
</feature>
<dbReference type="PANTHER" id="PTHR24198">
    <property type="entry name" value="ANKYRIN REPEAT AND PROTEIN KINASE DOMAIN-CONTAINING PROTEIN"/>
    <property type="match status" value="1"/>
</dbReference>
<dbReference type="EMBL" id="CABFNP030000511">
    <property type="protein sequence ID" value="CAI6034576.1"/>
    <property type="molecule type" value="Genomic_DNA"/>
</dbReference>
<feature type="repeat" description="ANK" evidence="3">
    <location>
        <begin position="1391"/>
        <end position="1423"/>
    </location>
</feature>
<organism evidence="7 8">
    <name type="scientific">Clonostachys chloroleuca</name>
    <dbReference type="NCBI Taxonomy" id="1926264"/>
    <lineage>
        <taxon>Eukaryota</taxon>
        <taxon>Fungi</taxon>
        <taxon>Dikarya</taxon>
        <taxon>Ascomycota</taxon>
        <taxon>Pezizomycotina</taxon>
        <taxon>Sordariomycetes</taxon>
        <taxon>Hypocreomycetidae</taxon>
        <taxon>Hypocreales</taxon>
        <taxon>Bionectriaceae</taxon>
        <taxon>Clonostachys</taxon>
    </lineage>
</organism>
<feature type="repeat" description="ANK" evidence="3">
    <location>
        <begin position="1424"/>
        <end position="1456"/>
    </location>
</feature>
<feature type="repeat" description="ANK" evidence="3">
    <location>
        <begin position="959"/>
        <end position="991"/>
    </location>
</feature>
<evidence type="ECO:0000259" key="6">
    <source>
        <dbReference type="Pfam" id="PF24883"/>
    </source>
</evidence>
<dbReference type="Proteomes" id="UP001160390">
    <property type="component" value="Unassembled WGS sequence"/>
</dbReference>
<feature type="repeat" description="ANK" evidence="3">
    <location>
        <begin position="829"/>
        <end position="861"/>
    </location>
</feature>
<dbReference type="GO" id="GO:0003824">
    <property type="term" value="F:catalytic activity"/>
    <property type="evidence" value="ECO:0007669"/>
    <property type="project" value="InterPro"/>
</dbReference>
<dbReference type="SUPFAM" id="SSF53167">
    <property type="entry name" value="Purine and uridine phosphorylases"/>
    <property type="match status" value="1"/>
</dbReference>
<dbReference type="Gene3D" id="3.40.50.1580">
    <property type="entry name" value="Nucleoside phosphorylase domain"/>
    <property type="match status" value="1"/>
</dbReference>
<feature type="repeat" description="ANK" evidence="3">
    <location>
        <begin position="862"/>
        <end position="894"/>
    </location>
</feature>
<evidence type="ECO:0000313" key="7">
    <source>
        <dbReference type="EMBL" id="CAI6034576.1"/>
    </source>
</evidence>
<dbReference type="Pfam" id="PF12796">
    <property type="entry name" value="Ank_2"/>
    <property type="match status" value="5"/>
</dbReference>
<feature type="repeat" description="ANK" evidence="3">
    <location>
        <begin position="992"/>
        <end position="1024"/>
    </location>
</feature>
<dbReference type="SUPFAM" id="SSF52540">
    <property type="entry name" value="P-loop containing nucleoside triphosphate hydrolases"/>
    <property type="match status" value="1"/>
</dbReference>
<dbReference type="PANTHER" id="PTHR24198:SF165">
    <property type="entry name" value="ANKYRIN REPEAT-CONTAINING PROTEIN-RELATED"/>
    <property type="match status" value="1"/>
</dbReference>
<dbReference type="InterPro" id="IPR035994">
    <property type="entry name" value="Nucleoside_phosphorylase_sf"/>
</dbReference>
<dbReference type="InterPro" id="IPR056884">
    <property type="entry name" value="NPHP3-like_N"/>
</dbReference>
<dbReference type="InterPro" id="IPR027417">
    <property type="entry name" value="P-loop_NTPase"/>
</dbReference>
<keyword evidence="8" id="KW-1185">Reference proteome</keyword>
<feature type="repeat" description="ANK" evidence="3">
    <location>
        <begin position="1457"/>
        <end position="1489"/>
    </location>
</feature>
<dbReference type="InterPro" id="IPR002110">
    <property type="entry name" value="Ankyrin_rpt"/>
</dbReference>
<dbReference type="SMART" id="SM00248">
    <property type="entry name" value="ANK"/>
    <property type="match status" value="21"/>
</dbReference>
<feature type="region of interest" description="Disordered" evidence="4">
    <location>
        <begin position="1748"/>
        <end position="1780"/>
    </location>
</feature>
<dbReference type="InterPro" id="IPR055497">
    <property type="entry name" value="DUF7069"/>
</dbReference>
<dbReference type="Pfam" id="PF00023">
    <property type="entry name" value="Ank"/>
    <property type="match status" value="1"/>
</dbReference>
<evidence type="ECO:0000256" key="3">
    <source>
        <dbReference type="PROSITE-ProRule" id="PRU00023"/>
    </source>
</evidence>
<sequence length="1780" mass="195480">MGVPLPRRVAKDMLNTFPNIKIGLLVGIGGGAPSQSNDIRLGDVVVGSPQDGNGGVVYFDYEQSIQDRALRLTGHLNDPPMILQTALHRLGAARGDGESYQLEQAIDDALNKKPARLQENYLRPGASRDQMYRSQVIYPLDDNYKCPEIFSDHPSHLVRRANRPGSEEGIAVHYGLIASGESVMKDAAARDKFADETGVLCFETGVTGMPSRFPCLAIRGICDYSDSHRNKEWRGYAAMAAAACAKDLLRQVTPNEIEGERTVLELDPFKTVDEQEDTIMGGTETREGNFTPKLSDKEEQCLQLLGPVTNSTDNSYQWHKDWVDQAAANTCQWLLKNEEFDKWLRQKSGPLLITGNSGSGKSVLTRYLIDQGLPQSPTETVCYFFFNSQDQKRLKQALRAVLHQLFLEKPCLIQHAVKILVDSGTFFASSTSSLWNLLHAATSDPQAGSVTIVFDALNDCDALDFEDLVEEIQVQFRDEQSGRKQLKYLLTSRPSDSVMSYVERVTSSKHAHISLETEHDAIHQELDSLISLQVDKLSDKKMLSGETKNSIKETLTSNENKTYLWVDLIFDYLAIEDLDELSSGSHSSLANLPKTVEELYEKVLHRSKESKIVQKALSIVLASDQLMSVPEMNVALNMGYEVKAICDLNLETEDEFKSNLLLLAGLFLSIRHNKVSFRHETAREFLVKDKESPLSAEGEPVQYRSISLPHENEAMAEICVQYLNLLPFGEGADIPARLALLDYSAKNWLKFFRRAKITDGHPILPLAARLCDPSLELFPIWLKVSQERGILRTMTNATGLLVASHLGLAPVVKLFLDQPHDIEERDKHYELTPLLWAASSDSHDTVKLLLKKGADLEAKNSSKETALALAARHGRTSIAKLLLEKGACFDVKDEGSMSPLLLAALNRHTEIARHLLDLGATFEDKDMQKSLCRAAEFGTTSMVELLLERGGDIETKDKEGCTLLILAAKNGHEDTVKCLVERSAKIEETDELGRTALSWAAEDGNLETVEYLLEKGADPGSTDLGGGTALLWAAGKGRVDAMKCLFEKSPAVIKSADHDGQNVFLLAALAGQVKSMEYLLSISDDMLGSVDLLGRNALLFAAIGGHVDAVQYLLEQADTLVGSVDNSGRNALSWAAENGQKDLIQHLLEKDVNVESADLAGRTALSWAAEAGQIDIVEYLLEKGAEAKSVDSSGRTALSWAAGRGRTSTLIYLVSMGLSMGSTDNDGRTALSWASGNGYESTVKYILGKGEKIDSTDNIGRAVLSWAAASGHESLVSYLLGKGAEADSADGAGRTVLSWAAGHGHTNVVKMLQAAGANINSVDQRGWTPLWYAVAGGHEDAVVHLTMDGFDIKWLDQEGQSLLKQALLGRSEGVALQLLRKGASVDTLSKPGRSLLSEASEEGNADIVRFLLANGANMEFKDQSGRTPLSLASGGGRQDVVQVLLTKGANTELADHQGRTPLSWACWKGHQPVVQLLVDSGADKDASDDQGRTALCWFEIRCKWFQRNLHFLRFNPESSITSNNLKRHDTELTVPSFHLEPSLKNAKLSRSQKVKKAFGTPSVPSLTSKVEFGAPTVIQADDPNPFQFSLRAVPQWDQSSKSLRDVPQRLELTSLHINIWTIVEVKTEQRRLVGGGEVGWRFATNLDTSKALKSLSSPIELQCTNDSPTIDVGKMFKLGIPLYLTHPADSSWDEFVRPGVVTYNIKITNQLRWEMELRIAGEIAKVDGKGDLKVLWPPREAFLRPPIGISAGSDQSWVAPENDNPPTFREVQEEDRQAGT</sequence>
<dbReference type="InterPro" id="IPR036770">
    <property type="entry name" value="Ankyrin_rpt-contain_sf"/>
</dbReference>
<dbReference type="Gene3D" id="1.25.40.20">
    <property type="entry name" value="Ankyrin repeat-containing domain"/>
    <property type="match status" value="5"/>
</dbReference>
<reference evidence="7" key="1">
    <citation type="submission" date="2023-01" db="EMBL/GenBank/DDBJ databases">
        <authorList>
            <person name="Piombo E."/>
        </authorList>
    </citation>
    <scope>NUCLEOTIDE SEQUENCE</scope>
</reference>
<evidence type="ECO:0000256" key="1">
    <source>
        <dbReference type="ARBA" id="ARBA00022737"/>
    </source>
</evidence>
<evidence type="ECO:0000256" key="4">
    <source>
        <dbReference type="SAM" id="MobiDB-lite"/>
    </source>
</evidence>
<feature type="repeat" description="ANK" evidence="3">
    <location>
        <begin position="926"/>
        <end position="958"/>
    </location>
</feature>
<feature type="repeat" description="ANK" evidence="3">
    <location>
        <begin position="1127"/>
        <end position="1159"/>
    </location>
</feature>
<feature type="repeat" description="ANK" evidence="3">
    <location>
        <begin position="1292"/>
        <end position="1324"/>
    </location>
</feature>
<proteinExistence type="predicted"/>
<dbReference type="GO" id="GO:0009116">
    <property type="term" value="P:nucleoside metabolic process"/>
    <property type="evidence" value="ECO:0007669"/>
    <property type="project" value="InterPro"/>
</dbReference>
<evidence type="ECO:0000256" key="2">
    <source>
        <dbReference type="ARBA" id="ARBA00023043"/>
    </source>
</evidence>
<feature type="repeat" description="ANK" evidence="3">
    <location>
        <begin position="1259"/>
        <end position="1291"/>
    </location>
</feature>
<feature type="repeat" description="ANK" evidence="3">
    <location>
        <begin position="1325"/>
        <end position="1357"/>
    </location>
</feature>
<evidence type="ECO:0008006" key="9">
    <source>
        <dbReference type="Google" id="ProtNLM"/>
    </source>
</evidence>
<dbReference type="PROSITE" id="PS50088">
    <property type="entry name" value="ANK_REPEAT"/>
    <property type="match status" value="16"/>
</dbReference>
<keyword evidence="2 3" id="KW-0040">ANK repeat</keyword>
<evidence type="ECO:0000259" key="5">
    <source>
        <dbReference type="Pfam" id="PF23239"/>
    </source>
</evidence>
<feature type="repeat" description="ANK" evidence="3">
    <location>
        <begin position="895"/>
        <end position="927"/>
    </location>
</feature>
<evidence type="ECO:0000313" key="8">
    <source>
        <dbReference type="Proteomes" id="UP001160390"/>
    </source>
</evidence>
<dbReference type="Pfam" id="PF23239">
    <property type="entry name" value="DUF7069"/>
    <property type="match status" value="1"/>
</dbReference>
<feature type="repeat" description="ANK" evidence="3">
    <location>
        <begin position="1193"/>
        <end position="1225"/>
    </location>
</feature>
<feature type="domain" description="Nephrocystin 3-like N-terminal" evidence="6">
    <location>
        <begin position="329"/>
        <end position="493"/>
    </location>
</feature>
<protein>
    <recommendedName>
        <fullName evidence="9">Ankyrin repeat domain-containing protein 50</fullName>
    </recommendedName>
</protein>
<feature type="repeat" description="ANK" evidence="3">
    <location>
        <begin position="1160"/>
        <end position="1192"/>
    </location>
</feature>
<dbReference type="Gene3D" id="3.40.50.300">
    <property type="entry name" value="P-loop containing nucleotide triphosphate hydrolases"/>
    <property type="match status" value="1"/>
</dbReference>
<dbReference type="PROSITE" id="PS50297">
    <property type="entry name" value="ANK_REP_REGION"/>
    <property type="match status" value="12"/>
</dbReference>
<accession>A0AA35LR04</accession>
<name>A0AA35LR04_9HYPO</name>